<dbReference type="Gene3D" id="3.40.50.720">
    <property type="entry name" value="NAD(P)-binding Rossmann-like Domain"/>
    <property type="match status" value="1"/>
</dbReference>
<dbReference type="PANTHER" id="PTHR43162">
    <property type="match status" value="1"/>
</dbReference>
<protein>
    <recommendedName>
        <fullName evidence="1">NmrA-like domain-containing protein</fullName>
    </recommendedName>
</protein>
<gene>
    <name evidence="2" type="ORF">BV898_03614</name>
</gene>
<feature type="domain" description="NmrA-like" evidence="1">
    <location>
        <begin position="23"/>
        <end position="128"/>
    </location>
</feature>
<sequence>MTSAAIRLDRSETTTSVNDWDTTSPHFVWHQLVETCIQASGLKWTHLHPAYFMENLFQPHWGVPKGKFIDWYEGLRSSWIAAEVIAEVAATVLREGPTKHHGKEYFLETQAFTGTEIAEILSQATGKQDPWFGKALLEQQRQLVAGTLPTLGGAVRDDAPFVTGKPSLTLQEFAAKNKTKLLNLLAGKTVVKIIS</sequence>
<evidence type="ECO:0000259" key="1">
    <source>
        <dbReference type="Pfam" id="PF05368"/>
    </source>
</evidence>
<dbReference type="PANTHER" id="PTHR43162:SF1">
    <property type="entry name" value="PRESTALK A DIFFERENTIATION PROTEIN A"/>
    <property type="match status" value="1"/>
</dbReference>
<dbReference type="InterPro" id="IPR008030">
    <property type="entry name" value="NmrA-like"/>
</dbReference>
<dbReference type="Proteomes" id="UP000192578">
    <property type="component" value="Unassembled WGS sequence"/>
</dbReference>
<accession>A0A1W0X4Q8</accession>
<dbReference type="Pfam" id="PF05368">
    <property type="entry name" value="NmrA"/>
    <property type="match status" value="1"/>
</dbReference>
<proteinExistence type="predicted"/>
<organism evidence="2 3">
    <name type="scientific">Hypsibius exemplaris</name>
    <name type="common">Freshwater tardigrade</name>
    <dbReference type="NCBI Taxonomy" id="2072580"/>
    <lineage>
        <taxon>Eukaryota</taxon>
        <taxon>Metazoa</taxon>
        <taxon>Ecdysozoa</taxon>
        <taxon>Tardigrada</taxon>
        <taxon>Eutardigrada</taxon>
        <taxon>Parachela</taxon>
        <taxon>Hypsibioidea</taxon>
        <taxon>Hypsibiidae</taxon>
        <taxon>Hypsibius</taxon>
    </lineage>
</organism>
<dbReference type="AlphaFoldDB" id="A0A1W0X4Q8"/>
<dbReference type="EMBL" id="MTYJ01000017">
    <property type="protein sequence ID" value="OQV22443.1"/>
    <property type="molecule type" value="Genomic_DNA"/>
</dbReference>
<evidence type="ECO:0000313" key="3">
    <source>
        <dbReference type="Proteomes" id="UP000192578"/>
    </source>
</evidence>
<evidence type="ECO:0000313" key="2">
    <source>
        <dbReference type="EMBL" id="OQV22443.1"/>
    </source>
</evidence>
<name>A0A1W0X4Q8_HYPEX</name>
<dbReference type="Gene3D" id="3.90.25.10">
    <property type="entry name" value="UDP-galactose 4-epimerase, domain 1"/>
    <property type="match status" value="1"/>
</dbReference>
<dbReference type="InterPro" id="IPR051604">
    <property type="entry name" value="Ergot_Alk_Oxidoreductase"/>
</dbReference>
<reference evidence="3" key="1">
    <citation type="submission" date="2017-01" db="EMBL/GenBank/DDBJ databases">
        <title>Comparative genomics of anhydrobiosis in the tardigrade Hypsibius dujardini.</title>
        <authorList>
            <person name="Yoshida Y."/>
            <person name="Koutsovoulos G."/>
            <person name="Laetsch D."/>
            <person name="Stevens L."/>
            <person name="Kumar S."/>
            <person name="Horikawa D."/>
            <person name="Ishino K."/>
            <person name="Komine S."/>
            <person name="Tomita M."/>
            <person name="Blaxter M."/>
            <person name="Arakawa K."/>
        </authorList>
    </citation>
    <scope>NUCLEOTIDE SEQUENCE [LARGE SCALE GENOMIC DNA]</scope>
    <source>
        <strain evidence="3">Z151</strain>
    </source>
</reference>
<dbReference type="SUPFAM" id="SSF51735">
    <property type="entry name" value="NAD(P)-binding Rossmann-fold domains"/>
    <property type="match status" value="1"/>
</dbReference>
<dbReference type="InterPro" id="IPR036291">
    <property type="entry name" value="NAD(P)-bd_dom_sf"/>
</dbReference>
<keyword evidence="3" id="KW-1185">Reference proteome</keyword>
<comment type="caution">
    <text evidence="2">The sequence shown here is derived from an EMBL/GenBank/DDBJ whole genome shotgun (WGS) entry which is preliminary data.</text>
</comment>